<accession>A0AA86MF88</accession>
<evidence type="ECO:0000256" key="1">
    <source>
        <dbReference type="ARBA" id="ARBA00008478"/>
    </source>
</evidence>
<dbReference type="NCBIfam" id="TIGR02793">
    <property type="entry name" value="nikR"/>
    <property type="match status" value="1"/>
</dbReference>
<dbReference type="Gene3D" id="1.10.1220.10">
    <property type="entry name" value="Met repressor-like"/>
    <property type="match status" value="1"/>
</dbReference>
<feature type="domain" description="Ribbon-helix-helix protein CopG" evidence="10">
    <location>
        <begin position="3"/>
        <end position="43"/>
    </location>
</feature>
<dbReference type="NCBIfam" id="NF002815">
    <property type="entry name" value="PRK02967.1"/>
    <property type="match status" value="1"/>
</dbReference>
<gene>
    <name evidence="9 12" type="primary">nikR</name>
    <name evidence="12" type="ORF">ENKO_39530</name>
</gene>
<evidence type="ECO:0000256" key="4">
    <source>
        <dbReference type="ARBA" id="ARBA00022723"/>
    </source>
</evidence>
<comment type="cofactor">
    <cofactor evidence="9">
        <name>Ni(2+)</name>
        <dbReference type="ChEBI" id="CHEBI:49786"/>
    </cofactor>
    <text evidence="9">Binds 1 nickel ion per subunit.</text>
</comment>
<dbReference type="EMBL" id="AP024590">
    <property type="protein sequence ID" value="BCU57359.1"/>
    <property type="molecule type" value="Genomic_DNA"/>
</dbReference>
<dbReference type="AlphaFoldDB" id="A0AA86MF88"/>
<dbReference type="GO" id="GO:0003700">
    <property type="term" value="F:DNA-binding transcription factor activity"/>
    <property type="evidence" value="ECO:0007669"/>
    <property type="project" value="UniProtKB-UniRule"/>
</dbReference>
<dbReference type="InterPro" id="IPR002145">
    <property type="entry name" value="CopG"/>
</dbReference>
<sequence length="131" mass="14831">MLRITITIDDDLLATLDRLSDKRGYQSRSEALRDIVRQSLAEESATEADQHGYAVLSYVYEHETRELSSRLVAAQHQHHDLSVSTLHVHVSHDDCLEVAILKGNLQAIQRYADEIISQRGVHHGHVQCIPD</sequence>
<dbReference type="Gene3D" id="3.30.70.1150">
    <property type="entry name" value="ACT-like. Chain A, domain 2"/>
    <property type="match status" value="1"/>
</dbReference>
<dbReference type="RefSeq" id="WP_088220485.1">
    <property type="nucleotide sequence ID" value="NZ_AP024590.1"/>
</dbReference>
<feature type="binding site" evidence="9">
    <location>
        <position position="87"/>
    </location>
    <ligand>
        <name>Ni(2+)</name>
        <dbReference type="ChEBI" id="CHEBI:49786"/>
    </ligand>
</feature>
<evidence type="ECO:0000256" key="7">
    <source>
        <dbReference type="ARBA" id="ARBA00023163"/>
    </source>
</evidence>
<feature type="binding site" evidence="9">
    <location>
        <position position="76"/>
    </location>
    <ligand>
        <name>Ni(2+)</name>
        <dbReference type="ChEBI" id="CHEBI:49786"/>
    </ligand>
</feature>
<dbReference type="InterPro" id="IPR027271">
    <property type="entry name" value="Acetolactate_synth/TF_NikR_C"/>
</dbReference>
<evidence type="ECO:0000259" key="11">
    <source>
        <dbReference type="Pfam" id="PF08753"/>
    </source>
</evidence>
<evidence type="ECO:0000256" key="6">
    <source>
        <dbReference type="ARBA" id="ARBA00023125"/>
    </source>
</evidence>
<keyword evidence="9" id="KW-0678">Repressor</keyword>
<keyword evidence="5 9" id="KW-0805">Transcription regulation</keyword>
<evidence type="ECO:0000256" key="9">
    <source>
        <dbReference type="HAMAP-Rule" id="MF_00476"/>
    </source>
</evidence>
<dbReference type="GO" id="GO:0010045">
    <property type="term" value="P:response to nickel cation"/>
    <property type="evidence" value="ECO:0007669"/>
    <property type="project" value="InterPro"/>
</dbReference>
<dbReference type="InterPro" id="IPR013321">
    <property type="entry name" value="Arc_rbn_hlx_hlx"/>
</dbReference>
<keyword evidence="4 9" id="KW-0479">Metal-binding</keyword>
<reference evidence="12" key="1">
    <citation type="submission" date="2021-04" db="EMBL/GenBank/DDBJ databases">
        <title>Difference and commonality of drug resistance evolution in various bacteria. and drug sensitivity profiles.</title>
        <authorList>
            <person name="Maeda T."/>
            <person name="Shibai A."/>
            <person name="Kawada K."/>
            <person name="Kotani H."/>
            <person name="Tarusawa Y."/>
            <person name="Tanabe K."/>
            <person name="Furusawa C."/>
        </authorList>
    </citation>
    <scope>NUCLEOTIDE SEQUENCE</scope>
    <source>
        <strain evidence="12">JCM 8580</strain>
    </source>
</reference>
<dbReference type="Proteomes" id="UP000682928">
    <property type="component" value="Chromosome"/>
</dbReference>
<dbReference type="HAMAP" id="MF_00476">
    <property type="entry name" value="NikR"/>
    <property type="match status" value="1"/>
</dbReference>
<evidence type="ECO:0000256" key="8">
    <source>
        <dbReference type="ARBA" id="ARBA00024723"/>
    </source>
</evidence>
<dbReference type="InterPro" id="IPR010985">
    <property type="entry name" value="Ribbon_hlx_hlx"/>
</dbReference>
<dbReference type="InterPro" id="IPR045865">
    <property type="entry name" value="ACT-like_dom_sf"/>
</dbReference>
<protein>
    <recommendedName>
        <fullName evidence="2 9">Nickel-responsive regulator</fullName>
    </recommendedName>
</protein>
<dbReference type="PANTHER" id="PTHR34719:SF2">
    <property type="entry name" value="NICKEL-RESPONSIVE REGULATOR"/>
    <property type="match status" value="1"/>
</dbReference>
<dbReference type="SUPFAM" id="SSF55021">
    <property type="entry name" value="ACT-like"/>
    <property type="match status" value="1"/>
</dbReference>
<dbReference type="NCBIfam" id="NF003381">
    <property type="entry name" value="PRK04460.1"/>
    <property type="match status" value="1"/>
</dbReference>
<organism evidence="12 13">
    <name type="scientific">Enterobacter kobei</name>
    <dbReference type="NCBI Taxonomy" id="208224"/>
    <lineage>
        <taxon>Bacteria</taxon>
        <taxon>Pseudomonadati</taxon>
        <taxon>Pseudomonadota</taxon>
        <taxon>Gammaproteobacteria</taxon>
        <taxon>Enterobacterales</taxon>
        <taxon>Enterobacteriaceae</taxon>
        <taxon>Enterobacter</taxon>
        <taxon>Enterobacter cloacae complex</taxon>
    </lineage>
</organism>
<comment type="subunit">
    <text evidence="9">Homotetramer.</text>
</comment>
<evidence type="ECO:0000313" key="13">
    <source>
        <dbReference type="Proteomes" id="UP000682928"/>
    </source>
</evidence>
<proteinExistence type="inferred from homology"/>
<dbReference type="InterPro" id="IPR022988">
    <property type="entry name" value="Ni_resp_reg_NikR"/>
</dbReference>
<keyword evidence="7 9" id="KW-0804">Transcription</keyword>
<keyword evidence="6 9" id="KW-0238">DNA-binding</keyword>
<keyword evidence="3 9" id="KW-0533">Nickel</keyword>
<feature type="binding site" evidence="9">
    <location>
        <position position="95"/>
    </location>
    <ligand>
        <name>Ni(2+)</name>
        <dbReference type="ChEBI" id="CHEBI:49786"/>
    </ligand>
</feature>
<dbReference type="PANTHER" id="PTHR34719">
    <property type="entry name" value="NICKEL-RESPONSIVE REGULATOR"/>
    <property type="match status" value="1"/>
</dbReference>
<dbReference type="CDD" id="cd22231">
    <property type="entry name" value="RHH_NikR_HicB-like"/>
    <property type="match status" value="1"/>
</dbReference>
<dbReference type="InterPro" id="IPR050192">
    <property type="entry name" value="CopG/NikR_regulator"/>
</dbReference>
<dbReference type="InterPro" id="IPR014160">
    <property type="entry name" value="Nickel_NikR_proteobac"/>
</dbReference>
<evidence type="ECO:0000313" key="12">
    <source>
        <dbReference type="EMBL" id="BCU57359.1"/>
    </source>
</evidence>
<comment type="function">
    <text evidence="8 9">Transcriptional repressor of the nikABCDE operon. Is active in the presence of excessive concentrations of intracellular nickel.</text>
</comment>
<feature type="domain" description="Transcription factor NikR nickel binding C-terminal" evidence="11">
    <location>
        <begin position="54"/>
        <end position="128"/>
    </location>
</feature>
<dbReference type="SUPFAM" id="SSF47598">
    <property type="entry name" value="Ribbon-helix-helix"/>
    <property type="match status" value="1"/>
</dbReference>
<comment type="similarity">
    <text evidence="1 9">Belongs to the transcriptional regulatory CopG/NikR family.</text>
</comment>
<dbReference type="Pfam" id="PF08753">
    <property type="entry name" value="NikR_C"/>
    <property type="match status" value="1"/>
</dbReference>
<evidence type="ECO:0000256" key="2">
    <source>
        <dbReference type="ARBA" id="ARBA00016818"/>
    </source>
</evidence>
<evidence type="ECO:0000259" key="10">
    <source>
        <dbReference type="Pfam" id="PF01402"/>
    </source>
</evidence>
<name>A0AA86MF88_9ENTR</name>
<evidence type="ECO:0000256" key="5">
    <source>
        <dbReference type="ARBA" id="ARBA00023015"/>
    </source>
</evidence>
<feature type="binding site" evidence="9">
    <location>
        <position position="89"/>
    </location>
    <ligand>
        <name>Ni(2+)</name>
        <dbReference type="ChEBI" id="CHEBI:49786"/>
    </ligand>
</feature>
<dbReference type="GO" id="GO:0016151">
    <property type="term" value="F:nickel cation binding"/>
    <property type="evidence" value="ECO:0007669"/>
    <property type="project" value="UniProtKB-UniRule"/>
</dbReference>
<dbReference type="InterPro" id="IPR014864">
    <property type="entry name" value="TF_NikR_Ni-bd_C"/>
</dbReference>
<dbReference type="GO" id="GO:0043565">
    <property type="term" value="F:sequence-specific DNA binding"/>
    <property type="evidence" value="ECO:0007669"/>
    <property type="project" value="UniProtKB-ARBA"/>
</dbReference>
<evidence type="ECO:0000256" key="3">
    <source>
        <dbReference type="ARBA" id="ARBA00022596"/>
    </source>
</evidence>
<dbReference type="Pfam" id="PF01402">
    <property type="entry name" value="RHH_1"/>
    <property type="match status" value="1"/>
</dbReference>